<feature type="compositionally biased region" description="Acidic residues" evidence="1">
    <location>
        <begin position="90"/>
        <end position="101"/>
    </location>
</feature>
<feature type="compositionally biased region" description="Acidic residues" evidence="1">
    <location>
        <begin position="349"/>
        <end position="358"/>
    </location>
</feature>
<evidence type="ECO:0000313" key="4">
    <source>
        <dbReference type="Proteomes" id="UP001153069"/>
    </source>
</evidence>
<feature type="compositionally biased region" description="Low complexity" evidence="1">
    <location>
        <begin position="111"/>
        <end position="124"/>
    </location>
</feature>
<dbReference type="OrthoDB" id="27109at2759"/>
<dbReference type="PANTHER" id="PTHR16092:SF14">
    <property type="entry name" value="EXOCYST COMPLEX COMPONENT 1 ISOFORM X1"/>
    <property type="match status" value="1"/>
</dbReference>
<organism evidence="3 4">
    <name type="scientific">Seminavis robusta</name>
    <dbReference type="NCBI Taxonomy" id="568900"/>
    <lineage>
        <taxon>Eukaryota</taxon>
        <taxon>Sar</taxon>
        <taxon>Stramenopiles</taxon>
        <taxon>Ochrophyta</taxon>
        <taxon>Bacillariophyta</taxon>
        <taxon>Bacillariophyceae</taxon>
        <taxon>Bacillariophycidae</taxon>
        <taxon>Naviculales</taxon>
        <taxon>Naviculaceae</taxon>
        <taxon>Seminavis</taxon>
    </lineage>
</organism>
<feature type="compositionally biased region" description="Basic and acidic residues" evidence="1">
    <location>
        <begin position="68"/>
        <end position="78"/>
    </location>
</feature>
<dbReference type="GO" id="GO:0000145">
    <property type="term" value="C:exocyst"/>
    <property type="evidence" value="ECO:0007669"/>
    <property type="project" value="TreeGrafter"/>
</dbReference>
<evidence type="ECO:0000313" key="3">
    <source>
        <dbReference type="EMBL" id="CAB9522466.1"/>
    </source>
</evidence>
<gene>
    <name evidence="3" type="ORF">SEMRO_1306_G261240.2</name>
</gene>
<proteinExistence type="predicted"/>
<comment type="caution">
    <text evidence="3">The sequence shown here is derived from an EMBL/GenBank/DDBJ whole genome shotgun (WGS) entry which is preliminary data.</text>
</comment>
<dbReference type="GO" id="GO:0006887">
    <property type="term" value="P:exocytosis"/>
    <property type="evidence" value="ECO:0007669"/>
    <property type="project" value="TreeGrafter"/>
</dbReference>
<feature type="domain" description="Exocyst complex component Sec3 C-terminal" evidence="2">
    <location>
        <begin position="1097"/>
        <end position="1351"/>
    </location>
</feature>
<keyword evidence="4" id="KW-1185">Reference proteome</keyword>
<feature type="compositionally biased region" description="Polar residues" evidence="1">
    <location>
        <begin position="1372"/>
        <end position="1394"/>
    </location>
</feature>
<dbReference type="GO" id="GO:0006893">
    <property type="term" value="P:Golgi to plasma membrane transport"/>
    <property type="evidence" value="ECO:0007669"/>
    <property type="project" value="TreeGrafter"/>
</dbReference>
<dbReference type="GO" id="GO:0005546">
    <property type="term" value="F:phosphatidylinositol-4,5-bisphosphate binding"/>
    <property type="evidence" value="ECO:0007669"/>
    <property type="project" value="TreeGrafter"/>
</dbReference>
<feature type="region of interest" description="Disordered" evidence="1">
    <location>
        <begin position="553"/>
        <end position="584"/>
    </location>
</feature>
<dbReference type="EMBL" id="CAICTM010001304">
    <property type="protein sequence ID" value="CAB9522466.1"/>
    <property type="molecule type" value="Genomic_DNA"/>
</dbReference>
<evidence type="ECO:0000256" key="1">
    <source>
        <dbReference type="SAM" id="MobiDB-lite"/>
    </source>
</evidence>
<dbReference type="InterPro" id="IPR048628">
    <property type="entry name" value="Sec3_C"/>
</dbReference>
<protein>
    <recommendedName>
        <fullName evidence="2">Exocyst complex component Sec3 C-terminal domain-containing protein</fullName>
    </recommendedName>
</protein>
<feature type="region of interest" description="Disordered" evidence="1">
    <location>
        <begin position="1369"/>
        <end position="1394"/>
    </location>
</feature>
<dbReference type="PANTHER" id="PTHR16092">
    <property type="entry name" value="SEC3/SYNTAXIN-RELATED"/>
    <property type="match status" value="1"/>
</dbReference>
<dbReference type="Proteomes" id="UP001153069">
    <property type="component" value="Unassembled WGS sequence"/>
</dbReference>
<dbReference type="GO" id="GO:0005886">
    <property type="term" value="C:plasma membrane"/>
    <property type="evidence" value="ECO:0007669"/>
    <property type="project" value="TreeGrafter"/>
</dbReference>
<sequence>MFKRKKKDKNKGNEDVSEEISGSMIRQSATVEPRASYRVPAEKPKQQQQQQQVEVDVDGMEEMIVEEKVEKKVVEKPRPRPPPISPPAAEEVDVDAMEEEQDRSRHDDSPAANAAKANHIASSAGTQRLNRIMRNTAVPESMVTPRILGGTAETKVHHVERVSNPHDLNSVAKFMETVVCPPLKVDLRSIGGDHQDNYQEHKMMQETLLCFKLNTFETSGSTETVHMESLQRPADYPRHKRSLGFYGGSVGGAGKGTNRNKLRYVMIVRSTNWPLMQERKKEQAKKYSDSQEKEPAEADANKNPEVVKEDDIGYDTMYTPDSALPGAGDTRRGSLTGSVREEGAGNAEADPDEEEEEKDANALISSGSKHDNDAGVVDDDDFEISSFPVLVCMTLYSDGTNPDIRKLVPLSQLTSIQDVQATVLQLGFLDGSSIRCDFSGEQKNVTNELEDATAISGSMQKERFIWSLLQIHAMLCMTVVDAYAMKASQNRSGPTTPTKKTAAAISLPPLNVRNVDKAELQYVATVNGFLKQSPTICVLLDRQRLLAEDMRRDGSDDVGAGAANESIASPNKSAEDADESDMSKRKPAIEEMDNLAYDVMMGNFATRVAIFHSDEERKDAEAVLNSTQWTSSLNSEDTAAASAAERLGMVLQRRMRDLEAETCRRLIAWEDEKHYSVSSSMLSSKSANRDSVDALYLESLFNTLDGLDKELQNMEHWLGERGAAIKPMTDDCRDIEEENRQLEQQWKSYDMLGSELQRLLKGLEIQDDLDLVLNNPASALVYDKEGRIEIDDSQDGVDKIHGAGRALQAAMLHVQNSGGLHLKAVLERSDALEKAASSFCTALAQIIVTVMEQFKTDVVAGSDYGKVSKSDTHTMIAKKIRDTQRKFQSSLLGYIKLIEILAELSPELLPAVRDAYSEMVAEGIMMKKRMKGYFQALPGKNAAYLKNVSRDLKEYTPKFKTDTEGGGEVPPHQEDTVHADDIRYALSELLPVIAREAYFTAALFGLSNKAQDGRDKKRNFEAAKKSVDHSSQYFNYYIQRTCGVIQDFDPEAAANNPNAIKGDPMLCLVASIHLNEAMENYIDREKKGGDHSLSLAYVRATILELRKKVDKQWVSWVERQIDWIRTHPGVPANGKRAGVIPSFARFPVYLDHILICCREGRKGDYTPDFANIKVVSYYLQKIAIALLESLRECAERDSTEKQYAANVLQMENTYYFTQCIKERGPEMSVLFRKPIVRANATCKQSTDAYLGWMIKREFVVLHDLFSRISKKRREAGDQEVLLEVPKTMFVKTLQKEASREVMKEKIGVMYTRMGKHLSDEGGLLPVAWKALVKVLYEWFGRWEKLSSQCYQHKLDPSAVDIVRIAKAAGSGNPPSTVDKSASSANPTKKSILSR</sequence>
<accession>A0A9N8ENA8</accession>
<reference evidence="3" key="1">
    <citation type="submission" date="2020-06" db="EMBL/GenBank/DDBJ databases">
        <authorList>
            <consortium name="Plant Systems Biology data submission"/>
        </authorList>
    </citation>
    <scope>NUCLEOTIDE SEQUENCE</scope>
    <source>
        <strain evidence="3">D6</strain>
    </source>
</reference>
<feature type="region of interest" description="Disordered" evidence="1">
    <location>
        <begin position="277"/>
        <end position="376"/>
    </location>
</feature>
<dbReference type="Pfam" id="PF20654">
    <property type="entry name" value="Sec3_C-term"/>
    <property type="match status" value="1"/>
</dbReference>
<feature type="compositionally biased region" description="Basic and acidic residues" evidence="1">
    <location>
        <begin position="277"/>
        <end position="311"/>
    </location>
</feature>
<feature type="region of interest" description="Disordered" evidence="1">
    <location>
        <begin position="1"/>
        <end position="54"/>
    </location>
</feature>
<name>A0A9N8ENA8_9STRA</name>
<evidence type="ECO:0000259" key="2">
    <source>
        <dbReference type="Pfam" id="PF20654"/>
    </source>
</evidence>
<feature type="region of interest" description="Disordered" evidence="1">
    <location>
        <begin position="68"/>
        <end position="128"/>
    </location>
</feature>